<dbReference type="GO" id="GO:0005525">
    <property type="term" value="F:GTP binding"/>
    <property type="evidence" value="ECO:0007669"/>
    <property type="project" value="UniProtKB-UniRule"/>
</dbReference>
<comment type="catalytic activity">
    <reaction evidence="9">
        <text>a 5'-end diphospho-ribonucleoside in mRNA + GTP + H(+) = a 5'-end (5'-triphosphoguanosine)-ribonucleoside in mRNA + diphosphate</text>
        <dbReference type="Rhea" id="RHEA:67012"/>
        <dbReference type="Rhea" id="RHEA-COMP:17165"/>
        <dbReference type="Rhea" id="RHEA-COMP:17166"/>
        <dbReference type="ChEBI" id="CHEBI:15378"/>
        <dbReference type="ChEBI" id="CHEBI:33019"/>
        <dbReference type="ChEBI" id="CHEBI:37565"/>
        <dbReference type="ChEBI" id="CHEBI:167616"/>
        <dbReference type="ChEBI" id="CHEBI:167617"/>
        <dbReference type="EC" id="2.7.7.50"/>
    </reaction>
    <physiologicalReaction direction="left-to-right" evidence="9">
        <dbReference type="Rhea" id="RHEA:67013"/>
    </physiologicalReaction>
</comment>
<dbReference type="Proteomes" id="UP000663844">
    <property type="component" value="Unassembled WGS sequence"/>
</dbReference>
<dbReference type="EC" id="3.6.1.74" evidence="10"/>
<comment type="caution">
    <text evidence="16">The sequence shown here is derived from an EMBL/GenBank/DDBJ whole genome shotgun (WGS) entry which is preliminary data.</text>
</comment>
<evidence type="ECO:0000313" key="17">
    <source>
        <dbReference type="EMBL" id="CAF3873143.1"/>
    </source>
</evidence>
<dbReference type="InterPro" id="IPR012340">
    <property type="entry name" value="NA-bd_OB-fold"/>
</dbReference>
<dbReference type="InterPro" id="IPR051029">
    <property type="entry name" value="mRNA_Capping_Enz/RNA_Phosphat"/>
</dbReference>
<dbReference type="EMBL" id="CAJNOE010000525">
    <property type="protein sequence ID" value="CAF1256384.1"/>
    <property type="molecule type" value="Genomic_DNA"/>
</dbReference>
<organism evidence="16 18">
    <name type="scientific">Adineta steineri</name>
    <dbReference type="NCBI Taxonomy" id="433720"/>
    <lineage>
        <taxon>Eukaryota</taxon>
        <taxon>Metazoa</taxon>
        <taxon>Spiralia</taxon>
        <taxon>Gnathifera</taxon>
        <taxon>Rotifera</taxon>
        <taxon>Eurotatoria</taxon>
        <taxon>Bdelloidea</taxon>
        <taxon>Adinetida</taxon>
        <taxon>Adinetidae</taxon>
        <taxon>Adineta</taxon>
    </lineage>
</organism>
<feature type="binding site" evidence="12">
    <location>
        <begin position="355"/>
        <end position="357"/>
    </location>
    <ligand>
        <name>GTP</name>
        <dbReference type="ChEBI" id="CHEBI:37565"/>
    </ligand>
</feature>
<comment type="similarity">
    <text evidence="10">In the N-terminal section; belongs to the non-receptor class of the protein-tyrosine phosphatase family.</text>
</comment>
<protein>
    <recommendedName>
        <fullName evidence="10">mRNA-capping enzyme</fullName>
    </recommendedName>
    <domain>
        <recommendedName>
            <fullName evidence="10">mRNA 5'-triphosphate monophosphatase</fullName>
            <ecNumber evidence="10">3.6.1.74</ecNumber>
        </recommendedName>
        <alternativeName>
            <fullName evidence="10">mRNA 5'-phosphatase</fullName>
        </alternativeName>
    </domain>
    <domain>
        <recommendedName>
            <fullName evidence="10">mRNA guanylyltransferase</fullName>
            <ecNumber evidence="10">2.7.7.50</ecNumber>
        </recommendedName>
        <alternativeName>
            <fullName evidence="10">GTP--RNA guanylyltransferase</fullName>
            <shortName evidence="10">GTase</shortName>
        </alternativeName>
    </domain>
</protein>
<dbReference type="InterPro" id="IPR017074">
    <property type="entry name" value="mRNA_cap_enz_bifunc"/>
</dbReference>
<accession>A0A818USK0</accession>
<dbReference type="Pfam" id="PF00782">
    <property type="entry name" value="DSPc"/>
    <property type="match status" value="1"/>
</dbReference>
<keyword evidence="6 10" id="KW-0506">mRNA capping</keyword>
<dbReference type="GO" id="GO:0004651">
    <property type="term" value="F:polynucleotide 5'-phosphatase activity"/>
    <property type="evidence" value="ECO:0007669"/>
    <property type="project" value="UniProtKB-UniRule"/>
</dbReference>
<evidence type="ECO:0000256" key="9">
    <source>
        <dbReference type="ARBA" id="ARBA00044624"/>
    </source>
</evidence>
<reference evidence="16" key="1">
    <citation type="submission" date="2021-02" db="EMBL/GenBank/DDBJ databases">
        <authorList>
            <person name="Nowell W R."/>
        </authorList>
    </citation>
    <scope>NUCLEOTIDE SEQUENCE</scope>
</reference>
<comment type="catalytic activity">
    <reaction evidence="10">
        <text>a 5'-end triphospho-ribonucleoside in mRNA + H2O = a 5'-end diphospho-ribonucleoside in mRNA + phosphate + H(+)</text>
        <dbReference type="Rhea" id="RHEA:67004"/>
        <dbReference type="Rhea" id="RHEA-COMP:17164"/>
        <dbReference type="Rhea" id="RHEA-COMP:17165"/>
        <dbReference type="ChEBI" id="CHEBI:15377"/>
        <dbReference type="ChEBI" id="CHEBI:15378"/>
        <dbReference type="ChEBI" id="CHEBI:43474"/>
        <dbReference type="ChEBI" id="CHEBI:167616"/>
        <dbReference type="ChEBI" id="CHEBI:167618"/>
        <dbReference type="EC" id="3.6.1.74"/>
    </reaction>
</comment>
<dbReference type="AlphaFoldDB" id="A0A818USK0"/>
<dbReference type="PANTHER" id="PTHR10367">
    <property type="entry name" value="MRNA-CAPPING ENZYME"/>
    <property type="match status" value="1"/>
</dbReference>
<dbReference type="SUPFAM" id="SSF52799">
    <property type="entry name" value="(Phosphotyrosine protein) phosphatases II"/>
    <property type="match status" value="1"/>
</dbReference>
<dbReference type="PIRSF" id="PIRSF036958">
    <property type="entry name" value="mRNA_capping_HCE"/>
    <property type="match status" value="1"/>
</dbReference>
<dbReference type="GO" id="GO:0004484">
    <property type="term" value="F:mRNA guanylyltransferase activity"/>
    <property type="evidence" value="ECO:0007669"/>
    <property type="project" value="UniProtKB-UniRule"/>
</dbReference>
<dbReference type="SUPFAM" id="SSF50249">
    <property type="entry name" value="Nucleic acid-binding proteins"/>
    <property type="match status" value="1"/>
</dbReference>
<gene>
    <name evidence="15" type="ORF">IZO911_LOCUS31636</name>
    <name evidence="16" type="ORF">KXQ929_LOCUS11127</name>
    <name evidence="17" type="ORF">OXD698_LOCUS22469</name>
</gene>
<evidence type="ECO:0000256" key="1">
    <source>
        <dbReference type="ARBA" id="ARBA00004123"/>
    </source>
</evidence>
<keyword evidence="5 10" id="KW-0547">Nucleotide-binding</keyword>
<dbReference type="EMBL" id="CAJOAZ010001921">
    <property type="protein sequence ID" value="CAF3873143.1"/>
    <property type="molecule type" value="Genomic_DNA"/>
</dbReference>
<evidence type="ECO:0000256" key="12">
    <source>
        <dbReference type="PIRSR" id="PIRSR036958-3"/>
    </source>
</evidence>
<dbReference type="Proteomes" id="UP000663868">
    <property type="component" value="Unassembled WGS sequence"/>
</dbReference>
<dbReference type="SUPFAM" id="SSF56091">
    <property type="entry name" value="DNA ligase/mRNA capping enzyme, catalytic domain"/>
    <property type="match status" value="1"/>
</dbReference>
<evidence type="ECO:0000256" key="2">
    <source>
        <dbReference type="ARBA" id="ARBA00022664"/>
    </source>
</evidence>
<evidence type="ECO:0000256" key="6">
    <source>
        <dbReference type="ARBA" id="ARBA00023042"/>
    </source>
</evidence>
<dbReference type="EMBL" id="CAJOBB010000541">
    <property type="protein sequence ID" value="CAF3702189.1"/>
    <property type="molecule type" value="Genomic_DNA"/>
</dbReference>
<dbReference type="CDD" id="cd07895">
    <property type="entry name" value="Adenylation_mRNA_capping"/>
    <property type="match status" value="1"/>
</dbReference>
<keyword evidence="8 10" id="KW-0539">Nucleus</keyword>
<evidence type="ECO:0000313" key="15">
    <source>
        <dbReference type="EMBL" id="CAF1256384.1"/>
    </source>
</evidence>
<dbReference type="GO" id="GO:0140818">
    <property type="term" value="F:mRNA 5'-triphosphate monophosphatase activity"/>
    <property type="evidence" value="ECO:0007669"/>
    <property type="project" value="UniProtKB-EC"/>
</dbReference>
<evidence type="ECO:0000313" key="18">
    <source>
        <dbReference type="Proteomes" id="UP000663868"/>
    </source>
</evidence>
<evidence type="ECO:0000256" key="13">
    <source>
        <dbReference type="SAM" id="MobiDB-lite"/>
    </source>
</evidence>
<dbReference type="Pfam" id="PF03919">
    <property type="entry name" value="mRNA_cap_C"/>
    <property type="match status" value="1"/>
</dbReference>
<dbReference type="GO" id="GO:0004721">
    <property type="term" value="F:phosphoprotein phosphatase activity"/>
    <property type="evidence" value="ECO:0007669"/>
    <property type="project" value="UniProtKB-UniRule"/>
</dbReference>
<keyword evidence="10" id="KW-0378">Hydrolase</keyword>
<keyword evidence="2 10" id="KW-0507">mRNA processing</keyword>
<dbReference type="Gene3D" id="2.40.50.140">
    <property type="entry name" value="Nucleic acid-binding proteins"/>
    <property type="match status" value="1"/>
</dbReference>
<feature type="binding site" evidence="12">
    <location>
        <position position="311"/>
    </location>
    <ligand>
        <name>GTP</name>
        <dbReference type="ChEBI" id="CHEBI:37565"/>
    </ligand>
</feature>
<comment type="similarity">
    <text evidence="10">In the C-terminal section; belongs to the eukaryotic GTase family.</text>
</comment>
<proteinExistence type="inferred from homology"/>
<dbReference type="InterPro" id="IPR000340">
    <property type="entry name" value="Dual-sp_phosphatase_cat-dom"/>
</dbReference>
<evidence type="ECO:0000256" key="8">
    <source>
        <dbReference type="ARBA" id="ARBA00023242"/>
    </source>
</evidence>
<dbReference type="InterPro" id="IPR001339">
    <property type="entry name" value="mRNA_cap_enzyme_adenylation"/>
</dbReference>
<dbReference type="GO" id="GO:0005634">
    <property type="term" value="C:nucleus"/>
    <property type="evidence" value="ECO:0007669"/>
    <property type="project" value="UniProtKB-SubCell"/>
</dbReference>
<evidence type="ECO:0000256" key="7">
    <source>
        <dbReference type="ARBA" id="ARBA00023134"/>
    </source>
</evidence>
<evidence type="ECO:0000256" key="4">
    <source>
        <dbReference type="ARBA" id="ARBA00022695"/>
    </source>
</evidence>
<dbReference type="Pfam" id="PF01331">
    <property type="entry name" value="mRNA_cap_enzyme"/>
    <property type="match status" value="1"/>
</dbReference>
<name>A0A818USK0_9BILA</name>
<feature type="region of interest" description="Disordered" evidence="13">
    <location>
        <begin position="208"/>
        <end position="240"/>
    </location>
</feature>
<evidence type="ECO:0000256" key="11">
    <source>
        <dbReference type="PIRSR" id="PIRSR036958-2"/>
    </source>
</evidence>
<dbReference type="Proteomes" id="UP000663860">
    <property type="component" value="Unassembled WGS sequence"/>
</dbReference>
<dbReference type="InterPro" id="IPR000387">
    <property type="entry name" value="Tyr_Pase_dom"/>
</dbReference>
<feature type="binding site" evidence="12">
    <location>
        <begin position="470"/>
        <end position="472"/>
    </location>
    <ligand>
        <name>GTP</name>
        <dbReference type="ChEBI" id="CHEBI:37565"/>
    </ligand>
</feature>
<dbReference type="GO" id="GO:0006370">
    <property type="term" value="P:7-methylguanosine mRNA capping"/>
    <property type="evidence" value="ECO:0007669"/>
    <property type="project" value="UniProtKB-UniRule"/>
</dbReference>
<evidence type="ECO:0000313" key="16">
    <source>
        <dbReference type="EMBL" id="CAF3702189.1"/>
    </source>
</evidence>
<dbReference type="PANTHER" id="PTHR10367:SF17">
    <property type="entry name" value="MRNA-CAPPING ENZYME"/>
    <property type="match status" value="1"/>
</dbReference>
<comment type="function">
    <text evidence="10">Bifunctional mRNA-capping enzyme exhibiting RNA 5'-triphosphate monophosphatase activity in the N-terminal part and mRNA guanylyltransferase activity in the C-terminal part. Catalyzes the first two steps of cap formation: by removing the gamma-phosphate from the 5'-triphosphate end of nascent mRNA to yield a diphosphate end, and by transferring the GMP moiety of GTP to the 5'-diphosphate terminus of RNA via a covalent enzyme-GMP reaction intermediate.</text>
</comment>
<keyword evidence="4 10" id="KW-0548">Nucleotidyltransferase</keyword>
<dbReference type="EC" id="2.7.7.50" evidence="10"/>
<comment type="subcellular location">
    <subcellularLocation>
        <location evidence="1 10">Nucleus</location>
    </subcellularLocation>
</comment>
<dbReference type="InterPro" id="IPR013846">
    <property type="entry name" value="mRNA_cap_enzyme_C"/>
</dbReference>
<feature type="binding site" evidence="12">
    <location>
        <begin position="535"/>
        <end position="540"/>
    </location>
    <ligand>
        <name>GTP</name>
        <dbReference type="ChEBI" id="CHEBI:37565"/>
    </ligand>
</feature>
<evidence type="ECO:0000256" key="10">
    <source>
        <dbReference type="PIRNR" id="PIRNR036958"/>
    </source>
</evidence>
<dbReference type="Gene3D" id="3.90.190.10">
    <property type="entry name" value="Protein tyrosine phosphatase superfamily"/>
    <property type="match status" value="1"/>
</dbReference>
<evidence type="ECO:0000259" key="14">
    <source>
        <dbReference type="PROSITE" id="PS50056"/>
    </source>
</evidence>
<evidence type="ECO:0000256" key="3">
    <source>
        <dbReference type="ARBA" id="ARBA00022679"/>
    </source>
</evidence>
<keyword evidence="3 10" id="KW-0808">Transferase</keyword>
<sequence>MSNSPSFSSGIAKDEPDGILAKWLNCPTKSMIIDGKFVAFKTPIVHQNKDTIPLEKQWLCDMLIQDMKKDKKKLGLVIDLTNTKPRYTINTEYMKKNVDYRSILCQGGNEVPTDYQIQRFIEICNDFTNSNPNDIIGVHSTYGFNRTGFFICAYLCQQLRISIAKAIDLFAIARSPGISNQTYLDKLIQLYGNENIESNLEPSLPTWFPTAGLPESTTNERPHDDTNSEQGTEQTQHEIHTKSAPKLVADLADVIPIDSESADRIQLKCKQMCQSDQKRFSGSQPVSMDFGNYNKILDSPYKVSWKAGGTRYMMLIEDINEIYMIDCNNDVFKINYLWFPQDPNCTNHLKNTLLDGEFVTDEYGNEGEYRYYVYDIVYYNDENLSQQSFTQRMEKYQHIMNVRNEAVRTGHMDNRSEPFSVHAKDFWNISAVLELPGGGYQSKLLHTSDEIIFQPVNDPYTFGLAWRVLKWKKYHTIDFQLKITNEGQSQVKIAHLYLNNMEEPFRSMAYSSELDHYNNKIIECSYQNNQWVFYRHRSDKIYANAETTAIGVMKAIQRPISKNDLCSVIKEHIENENNSSEQFNQLF</sequence>
<keyword evidence="7 10" id="KW-0342">GTP-binding</keyword>
<dbReference type="PROSITE" id="PS50056">
    <property type="entry name" value="TYR_PHOSPHATASE_2"/>
    <property type="match status" value="1"/>
</dbReference>
<evidence type="ECO:0000256" key="5">
    <source>
        <dbReference type="ARBA" id="ARBA00022741"/>
    </source>
</evidence>
<dbReference type="Gene3D" id="3.30.470.30">
    <property type="entry name" value="DNA ligase/mRNA capping enzyme"/>
    <property type="match status" value="1"/>
</dbReference>
<feature type="domain" description="Tyrosine specific protein phosphatases" evidence="14">
    <location>
        <begin position="118"/>
        <end position="185"/>
    </location>
</feature>
<feature type="active site" description="N6-GMP-lysine intermediate" evidence="11">
    <location>
        <position position="306"/>
    </location>
</feature>
<dbReference type="GO" id="GO:0005524">
    <property type="term" value="F:ATP binding"/>
    <property type="evidence" value="ECO:0007669"/>
    <property type="project" value="InterPro"/>
</dbReference>
<dbReference type="InterPro" id="IPR029021">
    <property type="entry name" value="Prot-tyrosine_phosphatase-like"/>
</dbReference>